<proteinExistence type="predicted"/>
<dbReference type="AlphaFoldDB" id="A0A1J3CMQ5"/>
<protein>
    <recommendedName>
        <fullName evidence="2">Retrotransposon gag domain-containing protein</fullName>
    </recommendedName>
</protein>
<dbReference type="InterPro" id="IPR005162">
    <property type="entry name" value="Retrotrans_gag_dom"/>
</dbReference>
<accession>A0A1J3CMQ5</accession>
<feature type="region of interest" description="Disordered" evidence="1">
    <location>
        <begin position="57"/>
        <end position="94"/>
    </location>
</feature>
<sequence length="274" mass="30800">MAAPKQMVDQVDDTADLLVESMGEVQTTMALLHATVGALLNSMSEILKSMSEMKAALQPTATPASPATESQVTVDQDLPVSPKKPSIAVDNTSEEKESRYTHLKKIQIEMPVFDGRNVDSWIPRAERYFKIGGFTEAEKLRLAYLSVDGEALSWFNLWERREPFLDWSDFKYRLLERFGDSLESGGEVSRLLTLKQVDSVIGYLGEFEKLASQSSPSDISDDLLRNLFTSGLKQEIKRMLPLYQPKGLNDMITKARGVENICFWNPPIETDDIN</sequence>
<feature type="compositionally biased region" description="Polar residues" evidence="1">
    <location>
        <begin position="59"/>
        <end position="74"/>
    </location>
</feature>
<dbReference type="PANTHER" id="PTHR33223:SF6">
    <property type="entry name" value="CCHC-TYPE DOMAIN-CONTAINING PROTEIN"/>
    <property type="match status" value="1"/>
</dbReference>
<gene>
    <name evidence="3" type="ORF">GA_TR21159_c0_g1_i1_g.70182</name>
</gene>
<dbReference type="EMBL" id="GEVI01023103">
    <property type="protein sequence ID" value="JAU09217.1"/>
    <property type="molecule type" value="Transcribed_RNA"/>
</dbReference>
<reference evidence="3" key="1">
    <citation type="submission" date="2016-07" db="EMBL/GenBank/DDBJ databases">
        <title>De novo transcriptome assembly of four accessions of the metal hyperaccumulator plant Noccaea caerulescens.</title>
        <authorList>
            <person name="Blande D."/>
            <person name="Halimaa P."/>
            <person name="Tervahauta A.I."/>
            <person name="Aarts M.G."/>
            <person name="Karenlampi S.O."/>
        </authorList>
    </citation>
    <scope>NUCLEOTIDE SEQUENCE</scope>
</reference>
<dbReference type="Pfam" id="PF03732">
    <property type="entry name" value="Retrotrans_gag"/>
    <property type="match status" value="1"/>
</dbReference>
<evidence type="ECO:0000259" key="2">
    <source>
        <dbReference type="Pfam" id="PF03732"/>
    </source>
</evidence>
<evidence type="ECO:0000313" key="3">
    <source>
        <dbReference type="EMBL" id="JAU09217.1"/>
    </source>
</evidence>
<feature type="domain" description="Retrotransposon gag" evidence="2">
    <location>
        <begin position="142"/>
        <end position="233"/>
    </location>
</feature>
<name>A0A1J3CMQ5_NOCCA</name>
<organism evidence="3">
    <name type="scientific">Noccaea caerulescens</name>
    <name type="common">Alpine penny-cress</name>
    <name type="synonym">Thlaspi caerulescens</name>
    <dbReference type="NCBI Taxonomy" id="107243"/>
    <lineage>
        <taxon>Eukaryota</taxon>
        <taxon>Viridiplantae</taxon>
        <taxon>Streptophyta</taxon>
        <taxon>Embryophyta</taxon>
        <taxon>Tracheophyta</taxon>
        <taxon>Spermatophyta</taxon>
        <taxon>Magnoliopsida</taxon>
        <taxon>eudicotyledons</taxon>
        <taxon>Gunneridae</taxon>
        <taxon>Pentapetalae</taxon>
        <taxon>rosids</taxon>
        <taxon>malvids</taxon>
        <taxon>Brassicales</taxon>
        <taxon>Brassicaceae</taxon>
        <taxon>Coluteocarpeae</taxon>
        <taxon>Noccaea</taxon>
    </lineage>
</organism>
<dbReference type="PANTHER" id="PTHR33223">
    <property type="entry name" value="CCHC-TYPE DOMAIN-CONTAINING PROTEIN"/>
    <property type="match status" value="1"/>
</dbReference>
<evidence type="ECO:0000256" key="1">
    <source>
        <dbReference type="SAM" id="MobiDB-lite"/>
    </source>
</evidence>